<evidence type="ECO:0000256" key="3">
    <source>
        <dbReference type="ARBA" id="ARBA00022729"/>
    </source>
</evidence>
<dbReference type="GO" id="GO:0015833">
    <property type="term" value="P:peptide transport"/>
    <property type="evidence" value="ECO:0007669"/>
    <property type="project" value="TreeGrafter"/>
</dbReference>
<dbReference type="PROSITE" id="PS51318">
    <property type="entry name" value="TAT"/>
    <property type="match status" value="1"/>
</dbReference>
<dbReference type="PANTHER" id="PTHR30290:SF64">
    <property type="entry name" value="ABC TRANSPORTER PERIPLASMIC BINDING PROTEIN"/>
    <property type="match status" value="1"/>
</dbReference>
<gene>
    <name evidence="5" type="ORF">IZ6_27560</name>
</gene>
<dbReference type="GO" id="GO:0043190">
    <property type="term" value="C:ATP-binding cassette (ABC) transporter complex"/>
    <property type="evidence" value="ECO:0007669"/>
    <property type="project" value="InterPro"/>
</dbReference>
<dbReference type="Gene3D" id="3.40.190.10">
    <property type="entry name" value="Periplasmic binding protein-like II"/>
    <property type="match status" value="1"/>
</dbReference>
<dbReference type="GO" id="GO:0030288">
    <property type="term" value="C:outer membrane-bounded periplasmic space"/>
    <property type="evidence" value="ECO:0007669"/>
    <property type="project" value="TreeGrafter"/>
</dbReference>
<organism evidence="5 6">
    <name type="scientific">Terrihabitans soli</name>
    <dbReference type="NCBI Taxonomy" id="708113"/>
    <lineage>
        <taxon>Bacteria</taxon>
        <taxon>Pseudomonadati</taxon>
        <taxon>Pseudomonadota</taxon>
        <taxon>Alphaproteobacteria</taxon>
        <taxon>Hyphomicrobiales</taxon>
        <taxon>Terrihabitans</taxon>
    </lineage>
</organism>
<dbReference type="InterPro" id="IPR006311">
    <property type="entry name" value="TAT_signal"/>
</dbReference>
<dbReference type="PIRSF" id="PIRSF002741">
    <property type="entry name" value="MppA"/>
    <property type="match status" value="1"/>
</dbReference>
<dbReference type="InterPro" id="IPR039424">
    <property type="entry name" value="SBP_5"/>
</dbReference>
<dbReference type="GO" id="GO:0042884">
    <property type="term" value="P:microcin transport"/>
    <property type="evidence" value="ECO:0007669"/>
    <property type="project" value="TreeGrafter"/>
</dbReference>
<evidence type="ECO:0000313" key="6">
    <source>
        <dbReference type="Proteomes" id="UP000515317"/>
    </source>
</evidence>
<accession>A0A6S6QYB0</accession>
<dbReference type="SUPFAM" id="SSF53850">
    <property type="entry name" value="Periplasmic binding protein-like II"/>
    <property type="match status" value="1"/>
</dbReference>
<protein>
    <submittedName>
        <fullName evidence="5">ABC transporter substrate-binding protein</fullName>
    </submittedName>
</protein>
<evidence type="ECO:0000256" key="2">
    <source>
        <dbReference type="ARBA" id="ARBA00005695"/>
    </source>
</evidence>
<dbReference type="Pfam" id="PF00496">
    <property type="entry name" value="SBP_bac_5"/>
    <property type="match status" value="1"/>
</dbReference>
<proteinExistence type="inferred from homology"/>
<dbReference type="InterPro" id="IPR000914">
    <property type="entry name" value="SBP_5_dom"/>
</dbReference>
<dbReference type="Gene3D" id="3.10.105.10">
    <property type="entry name" value="Dipeptide-binding Protein, Domain 3"/>
    <property type="match status" value="1"/>
</dbReference>
<dbReference type="EMBL" id="AP023361">
    <property type="protein sequence ID" value="BCJ92021.1"/>
    <property type="molecule type" value="Genomic_DNA"/>
</dbReference>
<evidence type="ECO:0000313" key="5">
    <source>
        <dbReference type="EMBL" id="BCJ92021.1"/>
    </source>
</evidence>
<dbReference type="RefSeq" id="WP_225873914.1">
    <property type="nucleotide sequence ID" value="NZ_AP023361.1"/>
</dbReference>
<sequence>MIDRRSVLLLGGSAAATALMPRGAAAQTPAATSHGMSIFGDLKYPAGFKHFDYVNPTAPKGGRFSYSPSMWAYNQNPNTFNTLNTLIVKGDAPVGLTIIFASLMVRALDEPDAIYGLVAESVTVEDEKILYRFKLRPEARFHDGTPITSEDVKFSIDTLKKDGHPSLAQPLRDVAAVEISGPHEVAVRFTGKQPRDVPLAVAGLPILSKAFYTTHPFNESTMTPPLGSGPYKVGAMAAGRFIEYERVKDWWGNDLPAALGQNNFDIVRVEFFRDRQVALEGFKGGTYWYREEFTSRHWATAYDFPALMEKRVIRFELPDERASAAQGWWINLRRKKFQDPRVREALDLAFDFEWTNAKLMYGSYTRTHSVFEGSDMKAVGLPSAEELVLLEPYRGKIPDEAFGEPYVPPVSDGSGKDRKLLMRAQKLLQDAGLKREGGTLLDSEGKPFEIEFLDDDPIFSPHVQAYIKNLEFLGIKGSQRIVDAAQFNLRENEFDFDLMPRRFAFTSTPGEALRRYFGSEAADIKGSVNLPGVKDPAIDALIEVAVNADTREKLNIACRALDRVLRAGRYWVPHWYKGTHWIATWDVFSRPETKPRYGLPSETTWWFDTEKAARIGIKL</sequence>
<comment type="similarity">
    <text evidence="2">Belongs to the bacterial solute-binding protein 5 family.</text>
</comment>
<dbReference type="PANTHER" id="PTHR30290">
    <property type="entry name" value="PERIPLASMIC BINDING COMPONENT OF ABC TRANSPORTER"/>
    <property type="match status" value="1"/>
</dbReference>
<evidence type="ECO:0000256" key="1">
    <source>
        <dbReference type="ARBA" id="ARBA00004418"/>
    </source>
</evidence>
<dbReference type="GO" id="GO:1904680">
    <property type="term" value="F:peptide transmembrane transporter activity"/>
    <property type="evidence" value="ECO:0007669"/>
    <property type="project" value="TreeGrafter"/>
</dbReference>
<dbReference type="Proteomes" id="UP000515317">
    <property type="component" value="Chromosome"/>
</dbReference>
<dbReference type="CDD" id="cd08497">
    <property type="entry name" value="MbnE-like"/>
    <property type="match status" value="1"/>
</dbReference>
<name>A0A6S6QYB0_9HYPH</name>
<comment type="subcellular location">
    <subcellularLocation>
        <location evidence="1">Periplasm</location>
    </subcellularLocation>
</comment>
<reference evidence="5 6" key="1">
    <citation type="submission" date="2020-08" db="EMBL/GenBank/DDBJ databases">
        <title>Genome sequence of Rhizobiales bacterium strain IZ6.</title>
        <authorList>
            <person name="Nakai R."/>
            <person name="Naganuma T."/>
        </authorList>
    </citation>
    <scope>NUCLEOTIDE SEQUENCE [LARGE SCALE GENOMIC DNA]</scope>
    <source>
        <strain evidence="5 6">IZ6</strain>
    </source>
</reference>
<evidence type="ECO:0000259" key="4">
    <source>
        <dbReference type="Pfam" id="PF00496"/>
    </source>
</evidence>
<keyword evidence="6" id="KW-1185">Reference proteome</keyword>
<feature type="domain" description="Solute-binding protein family 5" evidence="4">
    <location>
        <begin position="114"/>
        <end position="519"/>
    </location>
</feature>
<keyword evidence="3" id="KW-0732">Signal</keyword>
<dbReference type="KEGG" id="tso:IZ6_27560"/>
<dbReference type="InterPro" id="IPR030678">
    <property type="entry name" value="Peptide/Ni-bd"/>
</dbReference>
<dbReference type="AlphaFoldDB" id="A0A6S6QYB0"/>